<evidence type="ECO:0000313" key="3">
    <source>
        <dbReference type="EMBL" id="OOV06231.1"/>
    </source>
</evidence>
<dbReference type="SUPFAM" id="SSF47413">
    <property type="entry name" value="lambda repressor-like DNA-binding domains"/>
    <property type="match status" value="1"/>
</dbReference>
<feature type="domain" description="HTH cro/C1-type" evidence="2">
    <location>
        <begin position="3"/>
        <end position="56"/>
    </location>
</feature>
<keyword evidence="1" id="KW-0472">Membrane</keyword>
<keyword evidence="1" id="KW-1133">Transmembrane helix</keyword>
<dbReference type="OrthoDB" id="8527856at2"/>
<reference evidence="3 4" key="1">
    <citation type="submission" date="2017-01" db="EMBL/GenBank/DDBJ databases">
        <title>Genome sequencing of Rhodoferax fermentans JCM 7819.</title>
        <authorList>
            <person name="Kim Y.J."/>
            <person name="Farh M.E.-A."/>
            <person name="Yang D.-C."/>
        </authorList>
    </citation>
    <scope>NUCLEOTIDE SEQUENCE [LARGE SCALE GENOMIC DNA]</scope>
    <source>
        <strain evidence="3 4">JCM 7819</strain>
    </source>
</reference>
<name>A0A1T1AQ59_RHOFE</name>
<gene>
    <name evidence="3" type="ORF">RF819_05380</name>
</gene>
<dbReference type="InterPro" id="IPR025698">
    <property type="entry name" value="2TM_dom"/>
</dbReference>
<evidence type="ECO:0000259" key="2">
    <source>
        <dbReference type="PROSITE" id="PS50943"/>
    </source>
</evidence>
<protein>
    <submittedName>
        <fullName evidence="3">XRE family transcriptional regulator</fullName>
    </submittedName>
</protein>
<proteinExistence type="predicted"/>
<organism evidence="3 4">
    <name type="scientific">Rhodoferax fermentans</name>
    <dbReference type="NCBI Taxonomy" id="28066"/>
    <lineage>
        <taxon>Bacteria</taxon>
        <taxon>Pseudomonadati</taxon>
        <taxon>Pseudomonadota</taxon>
        <taxon>Betaproteobacteria</taxon>
        <taxon>Burkholderiales</taxon>
        <taxon>Comamonadaceae</taxon>
        <taxon>Rhodoferax</taxon>
    </lineage>
</organism>
<keyword evidence="1" id="KW-0812">Transmembrane</keyword>
<dbReference type="Proteomes" id="UP000190750">
    <property type="component" value="Unassembled WGS sequence"/>
</dbReference>
<dbReference type="STRING" id="28066.RF819_05380"/>
<dbReference type="GO" id="GO:0003677">
    <property type="term" value="F:DNA binding"/>
    <property type="evidence" value="ECO:0007669"/>
    <property type="project" value="InterPro"/>
</dbReference>
<feature type="transmembrane region" description="Helical" evidence="1">
    <location>
        <begin position="91"/>
        <end position="108"/>
    </location>
</feature>
<dbReference type="SMART" id="SM00530">
    <property type="entry name" value="HTH_XRE"/>
    <property type="match status" value="1"/>
</dbReference>
<dbReference type="InterPro" id="IPR001387">
    <property type="entry name" value="Cro/C1-type_HTH"/>
</dbReference>
<dbReference type="InterPro" id="IPR010982">
    <property type="entry name" value="Lambda_DNA-bd_dom_sf"/>
</dbReference>
<dbReference type="AlphaFoldDB" id="A0A1T1AQ59"/>
<keyword evidence="4" id="KW-1185">Reference proteome</keyword>
<evidence type="ECO:0000256" key="1">
    <source>
        <dbReference type="SAM" id="Phobius"/>
    </source>
</evidence>
<dbReference type="PROSITE" id="PS50943">
    <property type="entry name" value="HTH_CROC1"/>
    <property type="match status" value="1"/>
</dbReference>
<dbReference type="Pfam" id="PF13239">
    <property type="entry name" value="2TM"/>
    <property type="match status" value="1"/>
</dbReference>
<comment type="caution">
    <text evidence="3">The sequence shown here is derived from an EMBL/GenBank/DDBJ whole genome shotgun (WGS) entry which is preliminary data.</text>
</comment>
<dbReference type="Gene3D" id="1.10.260.40">
    <property type="entry name" value="lambda repressor-like DNA-binding domains"/>
    <property type="match status" value="1"/>
</dbReference>
<accession>A0A1T1AQ59</accession>
<sequence>MSVQKLRLKHGWSQQQLADASGLSVRTVQRIEAGEPASTESLKSLAAVFEVDFSTLNPEPNMNNPALTITEQQEKAAFDQVRKLRGFYLHLMKYVVVNLGLLAVNLIFSPHTLWFYWVMLGWGLALLSHAFRVFRPAWVLGPDWEKREVEKRLGRPL</sequence>
<dbReference type="EMBL" id="MTJN01000002">
    <property type="protein sequence ID" value="OOV06231.1"/>
    <property type="molecule type" value="Genomic_DNA"/>
</dbReference>
<evidence type="ECO:0000313" key="4">
    <source>
        <dbReference type="Proteomes" id="UP000190750"/>
    </source>
</evidence>
<dbReference type="RefSeq" id="WP_078364015.1">
    <property type="nucleotide sequence ID" value="NZ_MTJN01000002.1"/>
</dbReference>
<feature type="transmembrane region" description="Helical" evidence="1">
    <location>
        <begin position="114"/>
        <end position="134"/>
    </location>
</feature>
<dbReference type="Pfam" id="PF01381">
    <property type="entry name" value="HTH_3"/>
    <property type="match status" value="1"/>
</dbReference>
<dbReference type="CDD" id="cd00093">
    <property type="entry name" value="HTH_XRE"/>
    <property type="match status" value="1"/>
</dbReference>